<feature type="non-terminal residue" evidence="1">
    <location>
        <position position="24"/>
    </location>
</feature>
<gene>
    <name evidence="1" type="ORF">Q604_UNBC03628G0001</name>
</gene>
<protein>
    <submittedName>
        <fullName evidence="1">Uncharacterized protein</fullName>
    </submittedName>
</protein>
<organism evidence="1">
    <name type="scientific">human gut metagenome</name>
    <dbReference type="NCBI Taxonomy" id="408170"/>
    <lineage>
        <taxon>unclassified sequences</taxon>
        <taxon>metagenomes</taxon>
        <taxon>organismal metagenomes</taxon>
    </lineage>
</organism>
<accession>W1YIW4</accession>
<reference evidence="1" key="1">
    <citation type="submission" date="2013-12" db="EMBL/GenBank/DDBJ databases">
        <title>A Varibaculum cambriense genome reconstructed from a premature infant gut community with otherwise low bacterial novelty that shifts toward anaerobic metabolism during the third week of life.</title>
        <authorList>
            <person name="Brown C.T."/>
            <person name="Sharon I."/>
            <person name="Thomas B.C."/>
            <person name="Castelle C.J."/>
            <person name="Morowitz M.J."/>
            <person name="Banfield J.F."/>
        </authorList>
    </citation>
    <scope>NUCLEOTIDE SEQUENCE</scope>
</reference>
<proteinExistence type="predicted"/>
<name>W1YIW4_9ZZZZ</name>
<dbReference type="EMBL" id="AZMM01003628">
    <property type="protein sequence ID" value="ETJ42407.1"/>
    <property type="molecule type" value="Genomic_DNA"/>
</dbReference>
<sequence length="24" mass="2766">MLALVDGHPRVLNLKEVLGYYLDH</sequence>
<dbReference type="AlphaFoldDB" id="W1YIW4"/>
<comment type="caution">
    <text evidence="1">The sequence shown here is derived from an EMBL/GenBank/DDBJ whole genome shotgun (WGS) entry which is preliminary data.</text>
</comment>
<evidence type="ECO:0000313" key="1">
    <source>
        <dbReference type="EMBL" id="ETJ42407.1"/>
    </source>
</evidence>